<name>A0A1B9IU42_9TREE</name>
<feature type="compositionally biased region" description="Acidic residues" evidence="1">
    <location>
        <begin position="670"/>
        <end position="680"/>
    </location>
</feature>
<feature type="compositionally biased region" description="Low complexity" evidence="1">
    <location>
        <begin position="816"/>
        <end position="832"/>
    </location>
</feature>
<evidence type="ECO:0000313" key="2">
    <source>
        <dbReference type="EMBL" id="OCF59052.1"/>
    </source>
</evidence>
<gene>
    <name evidence="2" type="ORF">L486_03550</name>
</gene>
<feature type="compositionally biased region" description="Basic and acidic residues" evidence="1">
    <location>
        <begin position="379"/>
        <end position="389"/>
    </location>
</feature>
<protein>
    <submittedName>
        <fullName evidence="2">Uncharacterized protein</fullName>
    </submittedName>
</protein>
<feature type="region of interest" description="Disordered" evidence="1">
    <location>
        <begin position="429"/>
        <end position="954"/>
    </location>
</feature>
<feature type="compositionally biased region" description="Polar residues" evidence="1">
    <location>
        <begin position="179"/>
        <end position="211"/>
    </location>
</feature>
<feature type="compositionally biased region" description="Polar residues" evidence="1">
    <location>
        <begin position="481"/>
        <end position="494"/>
    </location>
</feature>
<feature type="compositionally biased region" description="Basic residues" evidence="1">
    <location>
        <begin position="731"/>
        <end position="741"/>
    </location>
</feature>
<accession>A0A1B9IU42</accession>
<dbReference type="EMBL" id="KI669461">
    <property type="protein sequence ID" value="OCF59052.1"/>
    <property type="molecule type" value="Genomic_DNA"/>
</dbReference>
<feature type="compositionally biased region" description="Low complexity" evidence="1">
    <location>
        <begin position="891"/>
        <end position="902"/>
    </location>
</feature>
<feature type="region of interest" description="Disordered" evidence="1">
    <location>
        <begin position="174"/>
        <end position="408"/>
    </location>
</feature>
<feature type="compositionally biased region" description="Acidic residues" evidence="1">
    <location>
        <begin position="230"/>
        <end position="247"/>
    </location>
</feature>
<feature type="compositionally biased region" description="Low complexity" evidence="1">
    <location>
        <begin position="354"/>
        <end position="366"/>
    </location>
</feature>
<feature type="compositionally biased region" description="Basic residues" evidence="1">
    <location>
        <begin position="925"/>
        <end position="934"/>
    </location>
</feature>
<evidence type="ECO:0000313" key="3">
    <source>
        <dbReference type="Proteomes" id="UP000092583"/>
    </source>
</evidence>
<feature type="compositionally biased region" description="Polar residues" evidence="1">
    <location>
        <begin position="313"/>
        <end position="333"/>
    </location>
</feature>
<dbReference type="OrthoDB" id="10670512at2759"/>
<feature type="compositionally biased region" description="Basic and acidic residues" evidence="1">
    <location>
        <begin position="626"/>
        <end position="647"/>
    </location>
</feature>
<feature type="compositionally biased region" description="Basic and acidic residues" evidence="1">
    <location>
        <begin position="707"/>
        <end position="724"/>
    </location>
</feature>
<organism evidence="2 3">
    <name type="scientific">Kwoniella mangroviensis CBS 10435</name>
    <dbReference type="NCBI Taxonomy" id="1331196"/>
    <lineage>
        <taxon>Eukaryota</taxon>
        <taxon>Fungi</taxon>
        <taxon>Dikarya</taxon>
        <taxon>Basidiomycota</taxon>
        <taxon>Agaricomycotina</taxon>
        <taxon>Tremellomycetes</taxon>
        <taxon>Tremellales</taxon>
        <taxon>Cryptococcaceae</taxon>
        <taxon>Kwoniella</taxon>
    </lineage>
</organism>
<keyword evidence="3" id="KW-1185">Reference proteome</keyword>
<proteinExistence type="predicted"/>
<feature type="compositionally biased region" description="Basic and acidic residues" evidence="1">
    <location>
        <begin position="587"/>
        <end position="611"/>
    </location>
</feature>
<feature type="compositionally biased region" description="Low complexity" evidence="1">
    <location>
        <begin position="262"/>
        <end position="276"/>
    </location>
</feature>
<evidence type="ECO:0000256" key="1">
    <source>
        <dbReference type="SAM" id="MobiDB-lite"/>
    </source>
</evidence>
<feature type="compositionally biased region" description="Polar residues" evidence="1">
    <location>
        <begin position="457"/>
        <end position="469"/>
    </location>
</feature>
<sequence length="1040" mass="113640">MPTAGHPPPPCSSPPSQGTIHIPDVLDVLMQPIRRDKQYIEWDGEAFPIPDEMIIRNWDLPQGYTRESWADWEPENPFIVDRHYDHDPLAPNEGYEQEEMEGIFGRMAERKMAEEDEGHIVEAPSTDPATDLSVDEGIPESTTPRLITSTTEIHIANTLLSPSGGRLVSKKLSVPTRVSAKSGQPSKPSSYDSIASSRNQLVSSREASTQAEDPAAVDQAEKIVQVSDNDQLEEDAINEYIDLDSDSAEISVTVEDVSPRYSLSASTVSSTSTTNLSDREPISTIEEEPREYHATQSDTGPTSPISPAKERSPPTTALNDSHTHTPHATQQTLLPALEIETGTVSGLSPDNIHSPPTSSPSSPRSPHLVTPGTDTRASQGREEGIRVLEHPPQFSLTDGSDIETPQIVGPHIKLDTTIVEQHVVQIPSHPFVPAPWSSSPLPTDLKEPPQSPRDIRSSQNSSPTASSEKGQAVKVVIGNSPPLSSATDIDQSSIDLVPSDFPSEPIRVPKVSTLETDSPSGIPLPAKNDIDITLDDSSLPESDPFVDTAGTRNPEDTTHGVDSLAADQDTRKTTKSDTSSTPAQNMSKDDKMEVLRFIADQKRSDNSDGHENGPILIDIDSDSDINDEHQETPVPSVKDHEQSHEEQGVIEEDVPESPMTINELKKGHAEEEEGFDEDGEHESISESYDIELTSNTNVAEVIDDDMTQDHRSAETSLIEVDHQPESTITKTKSKPGRKPKTRPPPDPECTPSSDKRKYVRRATIVTASLRGRGSTGSSKIKRGPGRPPMKHLNGQNGNTLDADAGEEKPGKSRMLTTSKPTTMRMPSTSTSRGRSKTMFTRTQSTQTAIDRPKRGRKGKANALELENCVQDEETEDVDTPAPTELESKRLPSSSSPVQQPPVRRAAQNANAAFKTQDGDREVRPKIKPVQKRKLPLPPDPSKSDSDSFSERHTSKKVCKGETLKRWTLVEDACLLRCWDGKSVLSPAVISQACHALLDPAVESSGRTHEAVKYRLRQVYKNPVFHRRAKAFNEGKPSASA</sequence>
<reference evidence="3" key="2">
    <citation type="submission" date="2013-12" db="EMBL/GenBank/DDBJ databases">
        <title>Evolution of pathogenesis and genome organization in the Tremellales.</title>
        <authorList>
            <person name="Cuomo C."/>
            <person name="Litvintseva A."/>
            <person name="Heitman J."/>
            <person name="Chen Y."/>
            <person name="Sun S."/>
            <person name="Springer D."/>
            <person name="Dromer F."/>
            <person name="Young S."/>
            <person name="Zeng Q."/>
            <person name="Chapman S."/>
            <person name="Gujja S."/>
            <person name="Saif S."/>
            <person name="Birren B."/>
        </authorList>
    </citation>
    <scope>NUCLEOTIDE SEQUENCE [LARGE SCALE GENOMIC DNA]</scope>
    <source>
        <strain evidence="3">CBS 10435</strain>
    </source>
</reference>
<reference evidence="2 3" key="1">
    <citation type="submission" date="2013-07" db="EMBL/GenBank/DDBJ databases">
        <title>The Genome Sequence of Kwoniella mangroviensis CBS10435.</title>
        <authorList>
            <consortium name="The Broad Institute Genome Sequencing Platform"/>
            <person name="Cuomo C."/>
            <person name="Litvintseva A."/>
            <person name="Chen Y."/>
            <person name="Heitman J."/>
            <person name="Sun S."/>
            <person name="Springer D."/>
            <person name="Dromer F."/>
            <person name="Young S.K."/>
            <person name="Zeng Q."/>
            <person name="Gargeya S."/>
            <person name="Fitzgerald M."/>
            <person name="Abouelleil A."/>
            <person name="Alvarado L."/>
            <person name="Berlin A.M."/>
            <person name="Chapman S.B."/>
            <person name="Dewar J."/>
            <person name="Goldberg J."/>
            <person name="Griggs A."/>
            <person name="Gujja S."/>
            <person name="Hansen M."/>
            <person name="Howarth C."/>
            <person name="Imamovic A."/>
            <person name="Larimer J."/>
            <person name="McCowan C."/>
            <person name="Murphy C."/>
            <person name="Pearson M."/>
            <person name="Priest M."/>
            <person name="Roberts A."/>
            <person name="Saif S."/>
            <person name="Shea T."/>
            <person name="Sykes S."/>
            <person name="Wortman J."/>
            <person name="Nusbaum C."/>
            <person name="Birren B."/>
        </authorList>
    </citation>
    <scope>NUCLEOTIDE SEQUENCE [LARGE SCALE GENOMIC DNA]</scope>
    <source>
        <strain evidence="2 3">CBS 10435</strain>
    </source>
</reference>
<feature type="compositionally biased region" description="Polar residues" evidence="1">
    <location>
        <begin position="294"/>
        <end position="305"/>
    </location>
</feature>
<feature type="compositionally biased region" description="Polar residues" evidence="1">
    <location>
        <begin position="837"/>
        <end position="848"/>
    </location>
</feature>
<dbReference type="AlphaFoldDB" id="A0A1B9IU42"/>
<feature type="compositionally biased region" description="Acidic residues" evidence="1">
    <location>
        <begin position="869"/>
        <end position="878"/>
    </location>
</feature>
<dbReference type="Proteomes" id="UP000092583">
    <property type="component" value="Unassembled WGS sequence"/>
</dbReference>
<feature type="region of interest" description="Disordered" evidence="1">
    <location>
        <begin position="122"/>
        <end position="142"/>
    </location>
</feature>
<feature type="compositionally biased region" description="Basic and acidic residues" evidence="1">
    <location>
        <begin position="941"/>
        <end position="954"/>
    </location>
</feature>